<feature type="chain" id="PRO_5045433252" evidence="1">
    <location>
        <begin position="27"/>
        <end position="639"/>
    </location>
</feature>
<dbReference type="Proteomes" id="UP000694888">
    <property type="component" value="Unplaced"/>
</dbReference>
<keyword evidence="2" id="KW-1185">Reference proteome</keyword>
<name>A0ABM1A041_APLCA</name>
<evidence type="ECO:0000256" key="1">
    <source>
        <dbReference type="SAM" id="SignalP"/>
    </source>
</evidence>
<protein>
    <submittedName>
        <fullName evidence="3">Uncharacterized protein LOC101859330</fullName>
    </submittedName>
</protein>
<gene>
    <name evidence="3" type="primary">LOC101859330</name>
</gene>
<sequence>MANVVNMTIATALLCLVFSLASRSDALPHNPEDARTLVQTLFEKIAEEQVQTDIPFKPFKHFGKKKGAYNSEVKLNFHGNLEMAEIRRMLNVFDNNMFVTAWVTSSLLEASRHEDAPVPSDHQLDLALKFMSTNHDQNKPYNTSVMTFWQQVYNASTKCYQSTPTNLIGAIEMTYGMPIEEIEKILERLGFKQLAKDIESILEERETFARAFHIPPDFDDTFVNLGLGSLLYQMKDTIPGAWEIWSSQNTNISSVFTALKKYAYRPFSGDRSVNTIDTRTYFWIRGFLDEASAAKQDVALVSTWVQDLSEVRTLFYKGVAMPFQVNNVDATVAANTVYGITSSVLSGLVSKQVLDDPGVEQIYLNTTSLITYALKNNMINRPDLVLTYYPSQREFDWFVSRTFSEIVTARKKGPLPHSALETVYQMLRGALQEEMTHDILAKAQTGGAEEFYFDDFLGDGDLTHDNRTLVRGEDRIFTTAMAANALLYTWTEYNDKTGKCQWADVPENVRETIAGCINWLTHHTLDGNYDPWNAFFSGSAKGFSSLPFWYPANRFEYLNGTAIHDRSNIPNSTFVLAMEGHVSPQTYEQMVKQTHFGMPTPVTFRGYNYGDGYFPLWSSVPYTYSTTMLALARYNSIVG</sequence>
<accession>A0ABM1A041</accession>
<evidence type="ECO:0000313" key="3">
    <source>
        <dbReference type="RefSeq" id="XP_012938109.1"/>
    </source>
</evidence>
<feature type="signal peptide" evidence="1">
    <location>
        <begin position="1"/>
        <end position="26"/>
    </location>
</feature>
<dbReference type="RefSeq" id="XP_012938109.1">
    <property type="nucleotide sequence ID" value="XM_013082655.2"/>
</dbReference>
<dbReference type="GeneID" id="101859330"/>
<organism evidence="2 3">
    <name type="scientific">Aplysia californica</name>
    <name type="common">California sea hare</name>
    <dbReference type="NCBI Taxonomy" id="6500"/>
    <lineage>
        <taxon>Eukaryota</taxon>
        <taxon>Metazoa</taxon>
        <taxon>Spiralia</taxon>
        <taxon>Lophotrochozoa</taxon>
        <taxon>Mollusca</taxon>
        <taxon>Gastropoda</taxon>
        <taxon>Heterobranchia</taxon>
        <taxon>Euthyneura</taxon>
        <taxon>Tectipleura</taxon>
        <taxon>Aplysiida</taxon>
        <taxon>Aplysioidea</taxon>
        <taxon>Aplysiidae</taxon>
        <taxon>Aplysia</taxon>
    </lineage>
</organism>
<reference evidence="3" key="1">
    <citation type="submission" date="2025-08" db="UniProtKB">
        <authorList>
            <consortium name="RefSeq"/>
        </authorList>
    </citation>
    <scope>IDENTIFICATION</scope>
</reference>
<proteinExistence type="predicted"/>
<evidence type="ECO:0000313" key="2">
    <source>
        <dbReference type="Proteomes" id="UP000694888"/>
    </source>
</evidence>
<keyword evidence="1" id="KW-0732">Signal</keyword>